<dbReference type="EMBL" id="JADZLT010000040">
    <property type="protein sequence ID" value="MBH0237034.1"/>
    <property type="molecule type" value="Genomic_DNA"/>
</dbReference>
<dbReference type="GO" id="GO:0061599">
    <property type="term" value="F:molybdopterin molybdotransferase activity"/>
    <property type="evidence" value="ECO:0007669"/>
    <property type="project" value="UniProtKB-UniRule"/>
</dbReference>
<dbReference type="SUPFAM" id="SSF63867">
    <property type="entry name" value="MoeA C-terminal domain-like"/>
    <property type="match status" value="1"/>
</dbReference>
<dbReference type="Pfam" id="PF03454">
    <property type="entry name" value="MoeA_C"/>
    <property type="match status" value="1"/>
</dbReference>
<comment type="similarity">
    <text evidence="3 6">Belongs to the MoeA family.</text>
</comment>
<evidence type="ECO:0000256" key="6">
    <source>
        <dbReference type="RuleBase" id="RU365090"/>
    </source>
</evidence>
<dbReference type="InterPro" id="IPR001453">
    <property type="entry name" value="MoaB/Mog_dom"/>
</dbReference>
<evidence type="ECO:0000256" key="3">
    <source>
        <dbReference type="ARBA" id="ARBA00010763"/>
    </source>
</evidence>
<keyword evidence="6" id="KW-0808">Transferase</keyword>
<dbReference type="InterPro" id="IPR005110">
    <property type="entry name" value="MoeA_linker/N"/>
</dbReference>
<dbReference type="PANTHER" id="PTHR10192:SF5">
    <property type="entry name" value="GEPHYRIN"/>
    <property type="match status" value="1"/>
</dbReference>
<comment type="caution">
    <text evidence="8">The sequence shown here is derived from an EMBL/GenBank/DDBJ whole genome shotgun (WGS) entry which is preliminary data.</text>
</comment>
<evidence type="ECO:0000256" key="2">
    <source>
        <dbReference type="ARBA" id="ARBA00005046"/>
    </source>
</evidence>
<evidence type="ECO:0000313" key="8">
    <source>
        <dbReference type="EMBL" id="MBH0237034.1"/>
    </source>
</evidence>
<keyword evidence="6" id="KW-0500">Molybdenum</keyword>
<dbReference type="InterPro" id="IPR036135">
    <property type="entry name" value="MoeA_linker/N_sf"/>
</dbReference>
<feature type="domain" description="MoaB/Mog" evidence="7">
    <location>
        <begin position="195"/>
        <end position="332"/>
    </location>
</feature>
<dbReference type="SUPFAM" id="SSF63882">
    <property type="entry name" value="MoeA N-terminal region -like"/>
    <property type="match status" value="1"/>
</dbReference>
<dbReference type="SUPFAM" id="SSF53218">
    <property type="entry name" value="Molybdenum cofactor biosynthesis proteins"/>
    <property type="match status" value="1"/>
</dbReference>
<keyword evidence="6" id="KW-0479">Metal-binding</keyword>
<dbReference type="NCBIfam" id="TIGR00177">
    <property type="entry name" value="molyb_syn"/>
    <property type="match status" value="1"/>
</dbReference>
<dbReference type="PANTHER" id="PTHR10192">
    <property type="entry name" value="MOLYBDOPTERIN BIOSYNTHESIS PROTEIN"/>
    <property type="match status" value="1"/>
</dbReference>
<dbReference type="AlphaFoldDB" id="A0A931I084"/>
<comment type="function">
    <text evidence="1 6">Catalyzes the insertion of molybdate into adenylated molybdopterin with the concomitant release of AMP.</text>
</comment>
<dbReference type="InterPro" id="IPR036688">
    <property type="entry name" value="MoeA_C_domain_IV_sf"/>
</dbReference>
<name>A0A931I084_9HYPH</name>
<keyword evidence="6" id="KW-0460">Magnesium</keyword>
<keyword evidence="9" id="KW-1185">Reference proteome</keyword>
<dbReference type="Gene3D" id="2.40.340.10">
    <property type="entry name" value="MoeA, C-terminal, domain IV"/>
    <property type="match status" value="1"/>
</dbReference>
<dbReference type="GO" id="GO:0005829">
    <property type="term" value="C:cytosol"/>
    <property type="evidence" value="ECO:0007669"/>
    <property type="project" value="TreeGrafter"/>
</dbReference>
<sequence length="430" mass="44462">MPRFDVDDCFRTGEPSLRHDEAVALILARTAAVTGTERVAVAAAGGRVLAETVAAPRDVPMTDTAAVDGWAFRAADLGGDGGALPISGHISAGPAREAPIAPGTAVRIFTGAPMPPGADTVAMQEHCMSETLAGAPAVRLPAGLRPGANRRRAGEDVAAGTLVLRAGTRLRPQDLASLGSIGRAEITVVRPLRVALVSTGDEIVRPGEPIRPGQVYDSNHLILTALLAGSGLELADHGVLPDDEAVVRRVIAGLSQSHDLIVSTGGTSRGEGDHIAAAVAALGRRHLWHLAVKPGRPLALGQIGGCLFLGLPGNPVAVFVTALLYGQPLLARLSGAAWRPPTRFPLPAGFDAPARKTGRREFLRGILETGPDGRLQAGKYGRDGSGLISGLRAADGLVEIGEDVPHIARGDLVDFIPFTEFGISPRSEPG</sequence>
<dbReference type="InterPro" id="IPR008284">
    <property type="entry name" value="MoCF_biosynth_CS"/>
</dbReference>
<dbReference type="EC" id="2.10.1.1" evidence="6"/>
<comment type="cofactor">
    <cofactor evidence="6">
        <name>Mg(2+)</name>
        <dbReference type="ChEBI" id="CHEBI:18420"/>
    </cofactor>
</comment>
<accession>A0A931I084</accession>
<evidence type="ECO:0000313" key="9">
    <source>
        <dbReference type="Proteomes" id="UP000631694"/>
    </source>
</evidence>
<dbReference type="CDD" id="cd00887">
    <property type="entry name" value="MoeA"/>
    <property type="match status" value="1"/>
</dbReference>
<dbReference type="Gene3D" id="3.90.105.10">
    <property type="entry name" value="Molybdopterin biosynthesis moea protein, domain 2"/>
    <property type="match status" value="1"/>
</dbReference>
<dbReference type="Gene3D" id="2.170.190.11">
    <property type="entry name" value="Molybdopterin biosynthesis moea protein, domain 3"/>
    <property type="match status" value="1"/>
</dbReference>
<keyword evidence="4 6" id="KW-0501">Molybdenum cofactor biosynthesis</keyword>
<comment type="catalytic activity">
    <reaction evidence="5">
        <text>adenylyl-molybdopterin + molybdate = Mo-molybdopterin + AMP + H(+)</text>
        <dbReference type="Rhea" id="RHEA:35047"/>
        <dbReference type="ChEBI" id="CHEBI:15378"/>
        <dbReference type="ChEBI" id="CHEBI:36264"/>
        <dbReference type="ChEBI" id="CHEBI:62727"/>
        <dbReference type="ChEBI" id="CHEBI:71302"/>
        <dbReference type="ChEBI" id="CHEBI:456215"/>
        <dbReference type="EC" id="2.10.1.1"/>
    </reaction>
</comment>
<dbReference type="SMART" id="SM00852">
    <property type="entry name" value="MoCF_biosynth"/>
    <property type="match status" value="1"/>
</dbReference>
<proteinExistence type="inferred from homology"/>
<dbReference type="InterPro" id="IPR036425">
    <property type="entry name" value="MoaB/Mog-like_dom_sf"/>
</dbReference>
<protein>
    <recommendedName>
        <fullName evidence="6">Molybdopterin molybdenumtransferase</fullName>
        <ecNumber evidence="6">2.10.1.1</ecNumber>
    </recommendedName>
</protein>
<dbReference type="PROSITE" id="PS01079">
    <property type="entry name" value="MOCF_BIOSYNTHESIS_2"/>
    <property type="match status" value="1"/>
</dbReference>
<dbReference type="GO" id="GO:0006777">
    <property type="term" value="P:Mo-molybdopterin cofactor biosynthetic process"/>
    <property type="evidence" value="ECO:0007669"/>
    <property type="project" value="UniProtKB-UniRule"/>
</dbReference>
<dbReference type="Gene3D" id="3.40.980.10">
    <property type="entry name" value="MoaB/Mog-like domain"/>
    <property type="match status" value="1"/>
</dbReference>
<gene>
    <name evidence="8" type="ORF">I5731_04295</name>
</gene>
<reference evidence="8" key="1">
    <citation type="submission" date="2020-12" db="EMBL/GenBank/DDBJ databases">
        <title>Methylobrevis albus sp. nov., isolated from fresh water lack sediment.</title>
        <authorList>
            <person name="Zou Q."/>
        </authorList>
    </citation>
    <scope>NUCLEOTIDE SEQUENCE</scope>
    <source>
        <strain evidence="8">L22</strain>
    </source>
</reference>
<dbReference type="InterPro" id="IPR038987">
    <property type="entry name" value="MoeA-like"/>
</dbReference>
<dbReference type="InterPro" id="IPR005111">
    <property type="entry name" value="MoeA_C_domain_IV"/>
</dbReference>
<comment type="pathway">
    <text evidence="2 6">Cofactor biosynthesis; molybdopterin biosynthesis.</text>
</comment>
<dbReference type="Proteomes" id="UP000631694">
    <property type="component" value="Unassembled WGS sequence"/>
</dbReference>
<evidence type="ECO:0000256" key="1">
    <source>
        <dbReference type="ARBA" id="ARBA00002901"/>
    </source>
</evidence>
<dbReference type="GO" id="GO:0046872">
    <property type="term" value="F:metal ion binding"/>
    <property type="evidence" value="ECO:0007669"/>
    <property type="project" value="UniProtKB-UniRule"/>
</dbReference>
<evidence type="ECO:0000256" key="4">
    <source>
        <dbReference type="ARBA" id="ARBA00023150"/>
    </source>
</evidence>
<evidence type="ECO:0000259" key="7">
    <source>
        <dbReference type="SMART" id="SM00852"/>
    </source>
</evidence>
<dbReference type="NCBIfam" id="NF045515">
    <property type="entry name" value="Glp_gephyrin"/>
    <property type="match status" value="1"/>
</dbReference>
<dbReference type="Pfam" id="PF03453">
    <property type="entry name" value="MoeA_N"/>
    <property type="match status" value="1"/>
</dbReference>
<organism evidence="8 9">
    <name type="scientific">Methylobrevis albus</name>
    <dbReference type="NCBI Taxonomy" id="2793297"/>
    <lineage>
        <taxon>Bacteria</taxon>
        <taxon>Pseudomonadati</taxon>
        <taxon>Pseudomonadota</taxon>
        <taxon>Alphaproteobacteria</taxon>
        <taxon>Hyphomicrobiales</taxon>
        <taxon>Pleomorphomonadaceae</taxon>
        <taxon>Methylobrevis</taxon>
    </lineage>
</organism>
<dbReference type="Pfam" id="PF00994">
    <property type="entry name" value="MoCF_biosynth"/>
    <property type="match status" value="1"/>
</dbReference>
<evidence type="ECO:0000256" key="5">
    <source>
        <dbReference type="ARBA" id="ARBA00047317"/>
    </source>
</evidence>